<dbReference type="GO" id="GO:0000978">
    <property type="term" value="F:RNA polymerase II cis-regulatory region sequence-specific DNA binding"/>
    <property type="evidence" value="ECO:0007669"/>
    <property type="project" value="TreeGrafter"/>
</dbReference>
<keyword evidence="4 7" id="KW-0863">Zinc-finger</keyword>
<evidence type="ECO:0000256" key="1">
    <source>
        <dbReference type="ARBA" id="ARBA00004123"/>
    </source>
</evidence>
<evidence type="ECO:0000256" key="7">
    <source>
        <dbReference type="PROSITE-ProRule" id="PRU00042"/>
    </source>
</evidence>
<comment type="subcellular location">
    <subcellularLocation>
        <location evidence="1">Nucleus</location>
    </subcellularLocation>
</comment>
<sequence length="306" mass="34594">MEAASSGDAGSQPTNFKEEAVPSVELKNFMKSLESLHSAFGAIKSRSEIQKAVEAILSTVESLQSTVSDRNRLENELLESATRTAALEAEELIQERYGVNWPTESHLSWVDSASGDLVTALYDQLLAEERSSIEASTSREGARALAAAESLNFECAECGYKTNSRTQFWRHSKKTNHQVRNQKSPVVKAAFRCELCFLECSQKSNLERHYRRSHKQSEKSFICDQCDKRFKEAEALKTHVDVVHHRKRQQKCELCELEFCSSSNRLRHMRAVHGIASTVPVNLESSQNRRKLVTALTKNSLYTTYK</sequence>
<keyword evidence="5" id="KW-0862">Zinc</keyword>
<dbReference type="Gene3D" id="3.30.160.60">
    <property type="entry name" value="Classic Zinc Finger"/>
    <property type="match status" value="2"/>
</dbReference>
<evidence type="ECO:0000313" key="9">
    <source>
        <dbReference type="EMBL" id="TKR86414.1"/>
    </source>
</evidence>
<name>A0A4U5NTD7_STECR</name>
<dbReference type="PROSITE" id="PS00028">
    <property type="entry name" value="ZINC_FINGER_C2H2_1"/>
    <property type="match status" value="3"/>
</dbReference>
<protein>
    <recommendedName>
        <fullName evidence="8">C2H2-type domain-containing protein</fullName>
    </recommendedName>
</protein>
<feature type="domain" description="C2H2-type" evidence="8">
    <location>
        <begin position="153"/>
        <end position="182"/>
    </location>
</feature>
<keyword evidence="10" id="KW-1185">Reference proteome</keyword>
<keyword evidence="3" id="KW-0677">Repeat</keyword>
<dbReference type="GO" id="GO:0005634">
    <property type="term" value="C:nucleus"/>
    <property type="evidence" value="ECO:0007669"/>
    <property type="project" value="UniProtKB-SubCell"/>
</dbReference>
<evidence type="ECO:0000313" key="10">
    <source>
        <dbReference type="Proteomes" id="UP000298663"/>
    </source>
</evidence>
<feature type="domain" description="C2H2-type" evidence="8">
    <location>
        <begin position="191"/>
        <end position="219"/>
    </location>
</feature>
<evidence type="ECO:0000259" key="8">
    <source>
        <dbReference type="PROSITE" id="PS50157"/>
    </source>
</evidence>
<dbReference type="FunFam" id="3.30.160.60:FF:000100">
    <property type="entry name" value="Zinc finger 45-like"/>
    <property type="match status" value="1"/>
</dbReference>
<dbReference type="GO" id="GO:0000981">
    <property type="term" value="F:DNA-binding transcription factor activity, RNA polymerase II-specific"/>
    <property type="evidence" value="ECO:0007669"/>
    <property type="project" value="TreeGrafter"/>
</dbReference>
<dbReference type="PANTHER" id="PTHR24388">
    <property type="entry name" value="ZINC FINGER PROTEIN"/>
    <property type="match status" value="1"/>
</dbReference>
<dbReference type="AlphaFoldDB" id="A0A4U5NTD7"/>
<dbReference type="PROSITE" id="PS50157">
    <property type="entry name" value="ZINC_FINGER_C2H2_2"/>
    <property type="match status" value="3"/>
</dbReference>
<keyword evidence="2" id="KW-0479">Metal-binding</keyword>
<organism evidence="9 10">
    <name type="scientific">Steinernema carpocapsae</name>
    <name type="common">Entomopathogenic nematode</name>
    <dbReference type="NCBI Taxonomy" id="34508"/>
    <lineage>
        <taxon>Eukaryota</taxon>
        <taxon>Metazoa</taxon>
        <taxon>Ecdysozoa</taxon>
        <taxon>Nematoda</taxon>
        <taxon>Chromadorea</taxon>
        <taxon>Rhabditida</taxon>
        <taxon>Tylenchina</taxon>
        <taxon>Panagrolaimomorpha</taxon>
        <taxon>Strongyloidoidea</taxon>
        <taxon>Steinernematidae</taxon>
        <taxon>Steinernema</taxon>
    </lineage>
</organism>
<evidence type="ECO:0000256" key="2">
    <source>
        <dbReference type="ARBA" id="ARBA00022723"/>
    </source>
</evidence>
<reference evidence="9 10" key="1">
    <citation type="journal article" date="2015" name="Genome Biol.">
        <title>Comparative genomics of Steinernema reveals deeply conserved gene regulatory networks.</title>
        <authorList>
            <person name="Dillman A.R."/>
            <person name="Macchietto M."/>
            <person name="Porter C.F."/>
            <person name="Rogers A."/>
            <person name="Williams B."/>
            <person name="Antoshechkin I."/>
            <person name="Lee M.M."/>
            <person name="Goodwin Z."/>
            <person name="Lu X."/>
            <person name="Lewis E.E."/>
            <person name="Goodrich-Blair H."/>
            <person name="Stock S.P."/>
            <person name="Adams B.J."/>
            <person name="Sternberg P.W."/>
            <person name="Mortazavi A."/>
        </authorList>
    </citation>
    <scope>NUCLEOTIDE SEQUENCE [LARGE SCALE GENOMIC DNA]</scope>
    <source>
        <strain evidence="9 10">ALL</strain>
    </source>
</reference>
<feature type="domain" description="C2H2-type" evidence="8">
    <location>
        <begin position="221"/>
        <end position="249"/>
    </location>
</feature>
<comment type="caution">
    <text evidence="9">The sequence shown here is derived from an EMBL/GenBank/DDBJ whole genome shotgun (WGS) entry which is preliminary data.</text>
</comment>
<dbReference type="PANTHER" id="PTHR24388:SF54">
    <property type="entry name" value="PROTEIN ESCARGOT"/>
    <property type="match status" value="1"/>
</dbReference>
<dbReference type="InterPro" id="IPR036236">
    <property type="entry name" value="Znf_C2H2_sf"/>
</dbReference>
<evidence type="ECO:0000256" key="6">
    <source>
        <dbReference type="ARBA" id="ARBA00023242"/>
    </source>
</evidence>
<proteinExistence type="predicted"/>
<dbReference type="InterPro" id="IPR013087">
    <property type="entry name" value="Znf_C2H2_type"/>
</dbReference>
<dbReference type="Proteomes" id="UP000298663">
    <property type="component" value="Unassembled WGS sequence"/>
</dbReference>
<evidence type="ECO:0000256" key="4">
    <source>
        <dbReference type="ARBA" id="ARBA00022771"/>
    </source>
</evidence>
<dbReference type="SMART" id="SM00355">
    <property type="entry name" value="ZnF_C2H2"/>
    <property type="match status" value="4"/>
</dbReference>
<evidence type="ECO:0000256" key="3">
    <source>
        <dbReference type="ARBA" id="ARBA00022737"/>
    </source>
</evidence>
<reference evidence="9 10" key="2">
    <citation type="journal article" date="2019" name="G3 (Bethesda)">
        <title>Hybrid Assembly of the Genome of the Entomopathogenic Nematode Steinernema carpocapsae Identifies the X-Chromosome.</title>
        <authorList>
            <person name="Serra L."/>
            <person name="Macchietto M."/>
            <person name="Macias-Munoz A."/>
            <person name="McGill C.J."/>
            <person name="Rodriguez I.M."/>
            <person name="Rodriguez B."/>
            <person name="Murad R."/>
            <person name="Mortazavi A."/>
        </authorList>
    </citation>
    <scope>NUCLEOTIDE SEQUENCE [LARGE SCALE GENOMIC DNA]</scope>
    <source>
        <strain evidence="9 10">ALL</strain>
    </source>
</reference>
<accession>A0A4U5NTD7</accession>
<dbReference type="GO" id="GO:0008270">
    <property type="term" value="F:zinc ion binding"/>
    <property type="evidence" value="ECO:0007669"/>
    <property type="project" value="UniProtKB-KW"/>
</dbReference>
<dbReference type="STRING" id="34508.A0A4U5NTD7"/>
<dbReference type="SUPFAM" id="SSF57667">
    <property type="entry name" value="beta-beta-alpha zinc fingers"/>
    <property type="match status" value="2"/>
</dbReference>
<dbReference type="OrthoDB" id="10039931at2759"/>
<dbReference type="EMBL" id="AZBU02000003">
    <property type="protein sequence ID" value="TKR86414.1"/>
    <property type="molecule type" value="Genomic_DNA"/>
</dbReference>
<gene>
    <name evidence="9" type="ORF">L596_011010</name>
</gene>
<keyword evidence="6" id="KW-0539">Nucleus</keyword>
<dbReference type="Pfam" id="PF00096">
    <property type="entry name" value="zf-C2H2"/>
    <property type="match status" value="2"/>
</dbReference>
<dbReference type="InterPro" id="IPR050527">
    <property type="entry name" value="Snail/Krueppel_Znf"/>
</dbReference>
<evidence type="ECO:0000256" key="5">
    <source>
        <dbReference type="ARBA" id="ARBA00022833"/>
    </source>
</evidence>